<feature type="domain" description="G2 and S phase-expressed protein 1 N-terminal" evidence="6">
    <location>
        <begin position="82"/>
        <end position="214"/>
    </location>
</feature>
<feature type="compositionally biased region" description="Polar residues" evidence="5">
    <location>
        <begin position="412"/>
        <end position="432"/>
    </location>
</feature>
<dbReference type="PANTHER" id="PTHR21584:SF10">
    <property type="entry name" value="G2 AND S PHASE-EXPRESSED PROTEIN 1"/>
    <property type="match status" value="1"/>
</dbReference>
<feature type="compositionally biased region" description="Polar residues" evidence="5">
    <location>
        <begin position="254"/>
        <end position="264"/>
    </location>
</feature>
<keyword evidence="8" id="KW-1185">Reference proteome</keyword>
<feature type="region of interest" description="Disordered" evidence="5">
    <location>
        <begin position="377"/>
        <end position="462"/>
    </location>
</feature>
<proteinExistence type="predicted"/>
<evidence type="ECO:0000313" key="7">
    <source>
        <dbReference type="Ensembl" id="ENSLLEP00000019717.1"/>
    </source>
</evidence>
<sequence length="779" mass="83724">MNWVQATLPRNVVVMDAAGGFCLLTDEKFDFDLSLSPKRPDTPEEAKTRGSYRSVVRGPVPQHLRLPSHVVGQDTTSSRFCSGASAKDNEDCDDDEVFIGPVKHKEKCIRAAISSRESKERTPPQMNDVPAWSPLSGDKFVEIFKEAHLLALQLESFASDDQKEEPPPPEPATNQAVEKFVQESKSKLKLFEAGLECMRTPVVVKRETYCVQDSPFHQLPPSVQKRLAVPSTEENRSSSAESSKQSSPGRGQKNIKTLSVSPLAQKTKALQPKTNLPAANTSKLAASRMQNSKALTTHLQKNRLTVEKLKTSKKRSPVRQKNLSSADSFEDLLSDKSSYASDVSDTSLNNSAAGQNKRSLPAVHKANVKQTEFKAPGYGAFRKNTSSSSSSHSSLNTSLNSSSAFSPPSANGKLNASLNTSVNGSKAKTNPSRLALVRPNGGSASSLKTTTTNTANNQRPSGALKVKTAIGSKPSAAAVAQPQTPAGKFQRQTSAPNLQRLPAPGKPEVKEAPASKPLARVLQTPTRRLKLPQKAGGLSPEQTAAKTIKPARLLSCGEIERVIVESTPMSDKQGAQPGFGKSTSATPSAKRLSALPTPINRRMSSVFTTPRTIPRSFGFVRQTLAQQAPANSAAKPPVTGNGESEGKKLPAPVSPCSPMDEDAPSAADICCSLNFSPESKESVKPSEPRQPLPAPATSEALLVDIGLQNNWSEAKVRKHSLMEFDTQPLIDLSNTPDLSKRAMKPTYVGQLIDLSSPLIKLSPVVNKENVDFDSPLLKF</sequence>
<feature type="region of interest" description="Disordered" evidence="5">
    <location>
        <begin position="340"/>
        <end position="362"/>
    </location>
</feature>
<evidence type="ECO:0000259" key="6">
    <source>
        <dbReference type="Pfam" id="PF15259"/>
    </source>
</evidence>
<dbReference type="Proteomes" id="UP000694569">
    <property type="component" value="Unplaced"/>
</dbReference>
<dbReference type="Ensembl" id="ENSLLET00000020491.1">
    <property type="protein sequence ID" value="ENSLLEP00000019717.1"/>
    <property type="gene ID" value="ENSLLEG00000012363.1"/>
</dbReference>
<feature type="region of interest" description="Disordered" evidence="5">
    <location>
        <begin position="625"/>
        <end position="661"/>
    </location>
</feature>
<evidence type="ECO:0000256" key="2">
    <source>
        <dbReference type="ARBA" id="ARBA00022490"/>
    </source>
</evidence>
<evidence type="ECO:0000256" key="5">
    <source>
        <dbReference type="SAM" id="MobiDB-lite"/>
    </source>
</evidence>
<feature type="region of interest" description="Disordered" evidence="5">
    <location>
        <begin position="567"/>
        <end position="597"/>
    </location>
</feature>
<dbReference type="InterPro" id="IPR026657">
    <property type="entry name" value="DDA3/GTSE-1"/>
</dbReference>
<dbReference type="GO" id="GO:0005881">
    <property type="term" value="C:cytoplasmic microtubule"/>
    <property type="evidence" value="ECO:0007669"/>
    <property type="project" value="TreeGrafter"/>
</dbReference>
<reference evidence="7" key="1">
    <citation type="submission" date="2025-08" db="UniProtKB">
        <authorList>
            <consortium name="Ensembl"/>
        </authorList>
    </citation>
    <scope>IDENTIFICATION</scope>
</reference>
<dbReference type="OrthoDB" id="10072587at2759"/>
<evidence type="ECO:0000256" key="1">
    <source>
        <dbReference type="ARBA" id="ARBA00004245"/>
    </source>
</evidence>
<keyword evidence="4" id="KW-0206">Cytoskeleton</keyword>
<feature type="region of interest" description="Disordered" evidence="5">
    <location>
        <begin position="481"/>
        <end position="515"/>
    </location>
</feature>
<dbReference type="PANTHER" id="PTHR21584">
    <property type="entry name" value="DIFFERENTIAL DISPLAY AND ACTIVATED BY P53 DDA3 /G2 S PHASE EXPRESSED 1"/>
    <property type="match status" value="1"/>
</dbReference>
<dbReference type="GeneTree" id="ENSGT00940000154189"/>
<dbReference type="InterPro" id="IPR032768">
    <property type="entry name" value="GTSE1_N"/>
</dbReference>
<feature type="region of interest" description="Disordered" evidence="5">
    <location>
        <begin position="214"/>
        <end position="291"/>
    </location>
</feature>
<evidence type="ECO:0000256" key="4">
    <source>
        <dbReference type="ARBA" id="ARBA00023212"/>
    </source>
</evidence>
<reference evidence="7" key="2">
    <citation type="submission" date="2025-09" db="UniProtKB">
        <authorList>
            <consortium name="Ensembl"/>
        </authorList>
    </citation>
    <scope>IDENTIFICATION</scope>
</reference>
<comment type="subcellular location">
    <subcellularLocation>
        <location evidence="1">Cytoplasm</location>
        <location evidence="1">Cytoskeleton</location>
    </subcellularLocation>
</comment>
<feature type="compositionally biased region" description="Polar residues" evidence="5">
    <location>
        <begin position="442"/>
        <end position="460"/>
    </location>
</feature>
<dbReference type="AlphaFoldDB" id="A0A8C5N0B2"/>
<feature type="region of interest" description="Disordered" evidence="5">
    <location>
        <begin position="308"/>
        <end position="328"/>
    </location>
</feature>
<evidence type="ECO:0000256" key="3">
    <source>
        <dbReference type="ARBA" id="ARBA00022553"/>
    </source>
</evidence>
<keyword evidence="2" id="KW-0963">Cytoplasm</keyword>
<feature type="compositionally biased region" description="Low complexity" evidence="5">
    <location>
        <begin position="384"/>
        <end position="411"/>
    </location>
</feature>
<gene>
    <name evidence="7" type="primary">GTSE1</name>
</gene>
<keyword evidence="3" id="KW-0597">Phosphoprotein</keyword>
<accession>A0A8C5N0B2</accession>
<evidence type="ECO:0000313" key="8">
    <source>
        <dbReference type="Proteomes" id="UP000694569"/>
    </source>
</evidence>
<feature type="compositionally biased region" description="Polar residues" evidence="5">
    <location>
        <begin position="272"/>
        <end position="291"/>
    </location>
</feature>
<feature type="compositionally biased region" description="Polar residues" evidence="5">
    <location>
        <begin position="340"/>
        <end position="358"/>
    </location>
</feature>
<protein>
    <submittedName>
        <fullName evidence="7">G2 and S-phase expressed 1</fullName>
    </submittedName>
</protein>
<organism evidence="7 8">
    <name type="scientific">Leptobrachium leishanense</name>
    <name type="common">Leishan spiny toad</name>
    <dbReference type="NCBI Taxonomy" id="445787"/>
    <lineage>
        <taxon>Eukaryota</taxon>
        <taxon>Metazoa</taxon>
        <taxon>Chordata</taxon>
        <taxon>Craniata</taxon>
        <taxon>Vertebrata</taxon>
        <taxon>Euteleostomi</taxon>
        <taxon>Amphibia</taxon>
        <taxon>Batrachia</taxon>
        <taxon>Anura</taxon>
        <taxon>Pelobatoidea</taxon>
        <taxon>Megophryidae</taxon>
        <taxon>Leptobrachium</taxon>
    </lineage>
</organism>
<dbReference type="Pfam" id="PF15259">
    <property type="entry name" value="GTSE1_N"/>
    <property type="match status" value="1"/>
</dbReference>
<feature type="compositionally biased region" description="Low complexity" evidence="5">
    <location>
        <begin position="237"/>
        <end position="247"/>
    </location>
</feature>
<name>A0A8C5N0B2_9ANUR</name>
<dbReference type="GO" id="GO:0008017">
    <property type="term" value="F:microtubule binding"/>
    <property type="evidence" value="ECO:0007669"/>
    <property type="project" value="TreeGrafter"/>
</dbReference>